<proteinExistence type="predicted"/>
<evidence type="ECO:0000313" key="3">
    <source>
        <dbReference type="EMBL" id="KAG9397433.1"/>
    </source>
</evidence>
<feature type="domain" description="SANT and BTB" evidence="2">
    <location>
        <begin position="161"/>
        <end position="256"/>
    </location>
</feature>
<name>A0A8J6E4N9_9EUKA</name>
<organism evidence="3 4">
    <name type="scientific">Carpediemonas membranifera</name>
    <dbReference type="NCBI Taxonomy" id="201153"/>
    <lineage>
        <taxon>Eukaryota</taxon>
        <taxon>Metamonada</taxon>
        <taxon>Carpediemonas-like organisms</taxon>
        <taxon>Carpediemonas</taxon>
    </lineage>
</organism>
<dbReference type="Pfam" id="PF11822">
    <property type="entry name" value="BTB_SANBR"/>
    <property type="match status" value="1"/>
</dbReference>
<dbReference type="SUPFAM" id="SSF54695">
    <property type="entry name" value="POZ domain"/>
    <property type="match status" value="1"/>
</dbReference>
<gene>
    <name evidence="3" type="ORF">J8273_0928</name>
</gene>
<dbReference type="InterPro" id="IPR021777">
    <property type="entry name" value="SANBR_BTB"/>
</dbReference>
<evidence type="ECO:0000256" key="1">
    <source>
        <dbReference type="SAM" id="MobiDB-lite"/>
    </source>
</evidence>
<feature type="region of interest" description="Disordered" evidence="1">
    <location>
        <begin position="91"/>
        <end position="160"/>
    </location>
</feature>
<protein>
    <recommendedName>
        <fullName evidence="2">SANT and BTB domain-containing protein</fullName>
    </recommendedName>
</protein>
<feature type="compositionally biased region" description="Polar residues" evidence="1">
    <location>
        <begin position="120"/>
        <end position="130"/>
    </location>
</feature>
<dbReference type="AlphaFoldDB" id="A0A8J6E4N9"/>
<evidence type="ECO:0000259" key="2">
    <source>
        <dbReference type="Pfam" id="PF11822"/>
    </source>
</evidence>
<accession>A0A8J6E4N9</accession>
<dbReference type="EMBL" id="JAHDYR010000002">
    <property type="protein sequence ID" value="KAG9397433.1"/>
    <property type="molecule type" value="Genomic_DNA"/>
</dbReference>
<dbReference type="PANTHER" id="PTHR20946:SF0">
    <property type="entry name" value="SANT AND BTB DOMAIN REGULATOR OF CLASS SWITCH RECOMBINATION"/>
    <property type="match status" value="1"/>
</dbReference>
<keyword evidence="4" id="KW-1185">Reference proteome</keyword>
<dbReference type="OrthoDB" id="550012at2759"/>
<dbReference type="InterPro" id="IPR045902">
    <property type="entry name" value="SANBR-like"/>
</dbReference>
<dbReference type="InterPro" id="IPR011333">
    <property type="entry name" value="SKP1/BTB/POZ_sf"/>
</dbReference>
<evidence type="ECO:0000313" key="4">
    <source>
        <dbReference type="Proteomes" id="UP000717585"/>
    </source>
</evidence>
<dbReference type="Gene3D" id="3.30.710.10">
    <property type="entry name" value="Potassium Channel Kv1.1, Chain A"/>
    <property type="match status" value="1"/>
</dbReference>
<dbReference type="Proteomes" id="UP000717585">
    <property type="component" value="Unassembled WGS sequence"/>
</dbReference>
<comment type="caution">
    <text evidence="3">The sequence shown here is derived from an EMBL/GenBank/DDBJ whole genome shotgun (WGS) entry which is preliminary data.</text>
</comment>
<dbReference type="PANTHER" id="PTHR20946">
    <property type="entry name" value="SANT AND BTB DOMAIN REGULATOR OF CLASS SWITCH RECOMBINATION"/>
    <property type="match status" value="1"/>
</dbReference>
<sequence length="612" mass="68142">MPLFTRELDLKIINAVKMTERQRRTEGLSDQLFWTTVSSYVPGFTPRDCAIRYETLYKNNTAHKTSRPQSGNPSNRITTNQFPFSQYLQTGQIKQTTQRPPSSSGNRYLTRDSRSRGPFMTSNSGPTQAPSLPPEPLPTMAPVASRSPTPPPEKPEEEPSVTINVHDEGRGVDKQFTLPQRVLVEQMKYFANCLQRQHSTSFDDIDISVHCDVSVFQWLVQYCVGPTDPKLDVRSVVSITISAEFLQMDRLVSECVQFIAQHLQAVLELPLDLSCISLTLVTRIAQLVTPELVSDLSDPKRKLSERLFEIFAKSHIKTHTLERCQLCGDIYGQEHRDMYKCAKAKVFVDFHGDIISDHVPDTAFLPSEWMSGLKESLGTWKAAYWRAWAFTRPLHCTVCGAAFPATHLDHCRHHTMAPEFKPGTNTGVYPCCREPAVRFSTTTQKTSSGCQARAHVVSATTGPEAETVRLVGKHRELCVTPFVTLAAVDSTDDDTDSASDTDTDILAYSDSGATATDTDADDYLLPNPDEAKTCASIWGSKRFKLVATPANEEDGGPSASRRRQMIVDLTHERELGAMGAMMGRLMGMRADACKRKKTANAVFWGDQAHKAK</sequence>
<feature type="compositionally biased region" description="Polar residues" evidence="1">
    <location>
        <begin position="91"/>
        <end position="107"/>
    </location>
</feature>
<reference evidence="3" key="1">
    <citation type="submission" date="2021-05" db="EMBL/GenBank/DDBJ databases">
        <title>A free-living protist that lacks canonical eukaryotic 1 DNA replication and segregation systems.</title>
        <authorList>
            <person name="Salas-Leiva D.E."/>
            <person name="Tromer E.C."/>
            <person name="Curtis B.A."/>
            <person name="Jerlstrom-Hultqvist J."/>
            <person name="Kolisko M."/>
            <person name="Yi Z."/>
            <person name="Salas-Leiva J.S."/>
            <person name="Gallot-Lavallee L."/>
            <person name="Kops G.J.P.L."/>
            <person name="Archibald J.M."/>
            <person name="Simpson A.G.B."/>
            <person name="Roger A.J."/>
        </authorList>
    </citation>
    <scope>NUCLEOTIDE SEQUENCE</scope>
    <source>
        <strain evidence="3">BICM</strain>
    </source>
</reference>